<reference evidence="5" key="1">
    <citation type="submission" date="2018-04" db="EMBL/GenBank/DDBJ databases">
        <authorList>
            <person name="Cornet L."/>
        </authorList>
    </citation>
    <scope>NUCLEOTIDE SEQUENCE [LARGE SCALE GENOMIC DNA]</scope>
</reference>
<proteinExistence type="predicted"/>
<sequence>MAPFSTFSIENYQLEAGSVLDRARLVKFMHRAYQEMGGSETAHLANTVQRHFSSESQLWWLIDERAALPVGLPGTTRREPIGCLWLGEGTDQRSGVRQAYVFLLYVAAEHRRQGLGKALMTYAQQWAKQQGYAQIGLQVFEDNAAALNLYEQMGYKPQARWLSLAL</sequence>
<dbReference type="SUPFAM" id="SSF55729">
    <property type="entry name" value="Acyl-CoA N-acyltransferases (Nat)"/>
    <property type="match status" value="1"/>
</dbReference>
<dbReference type="InterPro" id="IPR050680">
    <property type="entry name" value="YpeA/RimI_acetyltransf"/>
</dbReference>
<accession>A0A2W4W6I1</accession>
<dbReference type="Pfam" id="PF00583">
    <property type="entry name" value="Acetyltransf_1"/>
    <property type="match status" value="1"/>
</dbReference>
<evidence type="ECO:0000313" key="4">
    <source>
        <dbReference type="EMBL" id="PZO20011.1"/>
    </source>
</evidence>
<dbReference type="Gene3D" id="3.40.630.30">
    <property type="match status" value="1"/>
</dbReference>
<name>A0A2W4W6I1_9CYAN</name>
<evidence type="ECO:0000256" key="2">
    <source>
        <dbReference type="ARBA" id="ARBA00023315"/>
    </source>
</evidence>
<keyword evidence="2" id="KW-0012">Acyltransferase</keyword>
<evidence type="ECO:0000259" key="3">
    <source>
        <dbReference type="PROSITE" id="PS51186"/>
    </source>
</evidence>
<dbReference type="InterPro" id="IPR000182">
    <property type="entry name" value="GNAT_dom"/>
</dbReference>
<evidence type="ECO:0000256" key="1">
    <source>
        <dbReference type="ARBA" id="ARBA00022679"/>
    </source>
</evidence>
<evidence type="ECO:0000313" key="5">
    <source>
        <dbReference type="Proteomes" id="UP000249354"/>
    </source>
</evidence>
<dbReference type="CDD" id="cd04301">
    <property type="entry name" value="NAT_SF"/>
    <property type="match status" value="1"/>
</dbReference>
<dbReference type="PROSITE" id="PS51186">
    <property type="entry name" value="GNAT"/>
    <property type="match status" value="1"/>
</dbReference>
<protein>
    <submittedName>
        <fullName evidence="4">GNAT family N-acetyltransferase</fullName>
    </submittedName>
</protein>
<dbReference type="InterPro" id="IPR016181">
    <property type="entry name" value="Acyl_CoA_acyltransferase"/>
</dbReference>
<dbReference type="Proteomes" id="UP000249354">
    <property type="component" value="Unassembled WGS sequence"/>
</dbReference>
<comment type="caution">
    <text evidence="4">The sequence shown here is derived from an EMBL/GenBank/DDBJ whole genome shotgun (WGS) entry which is preliminary data.</text>
</comment>
<gene>
    <name evidence="4" type="ORF">DCF25_07340</name>
</gene>
<dbReference type="AlphaFoldDB" id="A0A2W4W6I1"/>
<dbReference type="EMBL" id="QBMC01000035">
    <property type="protein sequence ID" value="PZO20011.1"/>
    <property type="molecule type" value="Genomic_DNA"/>
</dbReference>
<organism evidence="4 5">
    <name type="scientific">Leptolyngbya foveolarum</name>
    <dbReference type="NCBI Taxonomy" id="47253"/>
    <lineage>
        <taxon>Bacteria</taxon>
        <taxon>Bacillati</taxon>
        <taxon>Cyanobacteriota</taxon>
        <taxon>Cyanophyceae</taxon>
        <taxon>Leptolyngbyales</taxon>
        <taxon>Leptolyngbyaceae</taxon>
        <taxon>Leptolyngbya group</taxon>
        <taxon>Leptolyngbya</taxon>
    </lineage>
</organism>
<dbReference type="PANTHER" id="PTHR43420:SF44">
    <property type="entry name" value="ACETYLTRANSFERASE YPEA"/>
    <property type="match status" value="1"/>
</dbReference>
<dbReference type="PANTHER" id="PTHR43420">
    <property type="entry name" value="ACETYLTRANSFERASE"/>
    <property type="match status" value="1"/>
</dbReference>
<reference evidence="4 5" key="2">
    <citation type="submission" date="2018-06" db="EMBL/GenBank/DDBJ databases">
        <title>Metagenomic assembly of (sub)arctic Cyanobacteria and their associated microbiome from non-axenic cultures.</title>
        <authorList>
            <person name="Baurain D."/>
        </authorList>
    </citation>
    <scope>NUCLEOTIDE SEQUENCE [LARGE SCALE GENOMIC DNA]</scope>
    <source>
        <strain evidence="4">ULC129bin1</strain>
    </source>
</reference>
<dbReference type="GO" id="GO:0016747">
    <property type="term" value="F:acyltransferase activity, transferring groups other than amino-acyl groups"/>
    <property type="evidence" value="ECO:0007669"/>
    <property type="project" value="InterPro"/>
</dbReference>
<keyword evidence="1 4" id="KW-0808">Transferase</keyword>
<feature type="domain" description="N-acetyltransferase" evidence="3">
    <location>
        <begin position="12"/>
        <end position="166"/>
    </location>
</feature>